<dbReference type="Pfam" id="PF00181">
    <property type="entry name" value="Ribosomal_L2_N"/>
    <property type="match status" value="1"/>
</dbReference>
<dbReference type="InterPro" id="IPR012340">
    <property type="entry name" value="NA-bd_OB-fold"/>
</dbReference>
<evidence type="ECO:0000256" key="5">
    <source>
        <dbReference type="HAMAP-Rule" id="MF_01320"/>
    </source>
</evidence>
<gene>
    <name evidence="5" type="primary">rplB</name>
    <name evidence="9" type="ORF">A3I41_05105</name>
</gene>
<dbReference type="PIRSF" id="PIRSF002158">
    <property type="entry name" value="Ribosomal_L2"/>
    <property type="match status" value="1"/>
</dbReference>
<feature type="domain" description="Large ribosomal subunit protein uL2 RNA-binding" evidence="8">
    <location>
        <begin position="42"/>
        <end position="117"/>
    </location>
</feature>
<dbReference type="HAMAP" id="MF_01320_B">
    <property type="entry name" value="Ribosomal_uL2_B"/>
    <property type="match status" value="1"/>
</dbReference>
<feature type="region of interest" description="Disordered" evidence="6">
    <location>
        <begin position="221"/>
        <end position="265"/>
    </location>
</feature>
<dbReference type="EMBL" id="MGEQ01000008">
    <property type="protein sequence ID" value="OGL86630.1"/>
    <property type="molecule type" value="Genomic_DNA"/>
</dbReference>
<dbReference type="InterPro" id="IPR008991">
    <property type="entry name" value="Translation_prot_SH3-like_sf"/>
</dbReference>
<dbReference type="GO" id="GO:0002181">
    <property type="term" value="P:cytoplasmic translation"/>
    <property type="evidence" value="ECO:0007669"/>
    <property type="project" value="TreeGrafter"/>
</dbReference>
<dbReference type="InterPro" id="IPR014722">
    <property type="entry name" value="Rib_uL2_dom2"/>
</dbReference>
<evidence type="ECO:0000256" key="4">
    <source>
        <dbReference type="ARBA" id="ARBA00035242"/>
    </source>
</evidence>
<dbReference type="PANTHER" id="PTHR13691">
    <property type="entry name" value="RIBOSOMAL PROTEIN L2"/>
    <property type="match status" value="1"/>
</dbReference>
<keyword evidence="2 5" id="KW-0689">Ribosomal protein</keyword>
<dbReference type="GO" id="GO:0003735">
    <property type="term" value="F:structural constituent of ribosome"/>
    <property type="evidence" value="ECO:0007669"/>
    <property type="project" value="InterPro"/>
</dbReference>
<keyword evidence="5" id="KW-0694">RNA-binding</keyword>
<dbReference type="InterPro" id="IPR002171">
    <property type="entry name" value="Ribosomal_uL2"/>
</dbReference>
<dbReference type="InterPro" id="IPR005880">
    <property type="entry name" value="Ribosomal_uL2_bac/org-type"/>
</dbReference>
<evidence type="ECO:0000256" key="3">
    <source>
        <dbReference type="ARBA" id="ARBA00023274"/>
    </source>
</evidence>
<comment type="function">
    <text evidence="5">One of the primary rRNA binding proteins. Required for association of the 30S and 50S subunits to form the 70S ribosome, for tRNA binding and peptide bond formation. It has been suggested to have peptidyltransferase activity; this is somewhat controversial. Makes several contacts with the 16S rRNA in the 70S ribosome.</text>
</comment>
<dbReference type="SMART" id="SM01382">
    <property type="entry name" value="Ribosomal_L2_C"/>
    <property type="match status" value="1"/>
</dbReference>
<dbReference type="FunFam" id="2.30.30.30:FF:000001">
    <property type="entry name" value="50S ribosomal protein L2"/>
    <property type="match status" value="1"/>
</dbReference>
<comment type="similarity">
    <text evidence="1 5">Belongs to the universal ribosomal protein uL2 family.</text>
</comment>
<dbReference type="Gene3D" id="4.10.950.10">
    <property type="entry name" value="Ribosomal protein L2, domain 3"/>
    <property type="match status" value="1"/>
</dbReference>
<dbReference type="Gene3D" id="2.30.30.30">
    <property type="match status" value="1"/>
</dbReference>
<dbReference type="SUPFAM" id="SSF50104">
    <property type="entry name" value="Translation proteins SH3-like domain"/>
    <property type="match status" value="1"/>
</dbReference>
<dbReference type="SMART" id="SM01383">
    <property type="entry name" value="Ribosomal_L2"/>
    <property type="match status" value="1"/>
</dbReference>
<evidence type="ECO:0000256" key="1">
    <source>
        <dbReference type="ARBA" id="ARBA00005636"/>
    </source>
</evidence>
<feature type="domain" description="Large ribosomal subunit protein uL2 C-terminal" evidence="7">
    <location>
        <begin position="124"/>
        <end position="253"/>
    </location>
</feature>
<dbReference type="InterPro" id="IPR014726">
    <property type="entry name" value="Ribosomal_uL2_dom3"/>
</dbReference>
<accession>A0A1F7V812</accession>
<dbReference type="NCBIfam" id="TIGR01171">
    <property type="entry name" value="rplB_bact"/>
    <property type="match status" value="1"/>
</dbReference>
<evidence type="ECO:0000313" key="9">
    <source>
        <dbReference type="EMBL" id="OGL86630.1"/>
    </source>
</evidence>
<protein>
    <recommendedName>
        <fullName evidence="4 5">Large ribosomal subunit protein uL2</fullName>
    </recommendedName>
</protein>
<dbReference type="GO" id="GO:0016740">
    <property type="term" value="F:transferase activity"/>
    <property type="evidence" value="ECO:0007669"/>
    <property type="project" value="InterPro"/>
</dbReference>
<dbReference type="Pfam" id="PF03947">
    <property type="entry name" value="Ribosomal_L2_C"/>
    <property type="match status" value="1"/>
</dbReference>
<name>A0A1F7V812_9BACT</name>
<evidence type="ECO:0000256" key="6">
    <source>
        <dbReference type="SAM" id="MobiDB-lite"/>
    </source>
</evidence>
<proteinExistence type="inferred from homology"/>
<dbReference type="FunFam" id="4.10.950.10:FF:000001">
    <property type="entry name" value="50S ribosomal protein L2"/>
    <property type="match status" value="1"/>
</dbReference>
<dbReference type="SUPFAM" id="SSF50249">
    <property type="entry name" value="Nucleic acid-binding proteins"/>
    <property type="match status" value="1"/>
</dbReference>
<dbReference type="GO" id="GO:0019843">
    <property type="term" value="F:rRNA binding"/>
    <property type="evidence" value="ECO:0007669"/>
    <property type="project" value="UniProtKB-UniRule"/>
</dbReference>
<keyword evidence="3 5" id="KW-0687">Ribonucleoprotein</keyword>
<dbReference type="GO" id="GO:0015934">
    <property type="term" value="C:large ribosomal subunit"/>
    <property type="evidence" value="ECO:0007669"/>
    <property type="project" value="InterPro"/>
</dbReference>
<comment type="caution">
    <text evidence="9">The sequence shown here is derived from an EMBL/GenBank/DDBJ whole genome shotgun (WGS) entry which is preliminary data.</text>
</comment>
<evidence type="ECO:0000259" key="7">
    <source>
        <dbReference type="SMART" id="SM01382"/>
    </source>
</evidence>
<reference evidence="9 10" key="1">
    <citation type="journal article" date="2016" name="Nat. Commun.">
        <title>Thousands of microbial genomes shed light on interconnected biogeochemical processes in an aquifer system.</title>
        <authorList>
            <person name="Anantharaman K."/>
            <person name="Brown C.T."/>
            <person name="Hug L.A."/>
            <person name="Sharon I."/>
            <person name="Castelle C.J."/>
            <person name="Probst A.J."/>
            <person name="Thomas B.C."/>
            <person name="Singh A."/>
            <person name="Wilkins M.J."/>
            <person name="Karaoz U."/>
            <person name="Brodie E.L."/>
            <person name="Williams K.H."/>
            <person name="Hubbard S.S."/>
            <person name="Banfield J.F."/>
        </authorList>
    </citation>
    <scope>NUCLEOTIDE SEQUENCE [LARGE SCALE GENOMIC DNA]</scope>
</reference>
<organism evidence="9 10">
    <name type="scientific">Candidatus Uhrbacteria bacterium RIFCSPLOWO2_02_FULL_48_18</name>
    <dbReference type="NCBI Taxonomy" id="1802408"/>
    <lineage>
        <taxon>Bacteria</taxon>
        <taxon>Candidatus Uhriibacteriota</taxon>
    </lineage>
</organism>
<evidence type="ECO:0000256" key="2">
    <source>
        <dbReference type="ARBA" id="ARBA00022980"/>
    </source>
</evidence>
<keyword evidence="5" id="KW-0699">rRNA-binding</keyword>
<comment type="subunit">
    <text evidence="5">Part of the 50S ribosomal subunit. Forms a bridge to the 30S subunit in the 70S ribosome.</text>
</comment>
<dbReference type="AlphaFoldDB" id="A0A1F7V812"/>
<dbReference type="PANTHER" id="PTHR13691:SF5">
    <property type="entry name" value="LARGE RIBOSOMAL SUBUNIT PROTEIN UL2M"/>
    <property type="match status" value="1"/>
</dbReference>
<sequence length="282" mass="31027">MPVKRYKPTTAGRRNSSVDTFEDLTAFKPLKSLTIHKKKFAGRSNGKITVRHQGGGVKQRIRLVDAKRDKFDVPAKVATIEYDPNRGARIALLFYKDGEKRYIVAPIGLNVGDTVVSSKQKGEIQTGNRFSLEHIPIGIQVYDIELQPGKGGQLVRGAGSTAQLMAVEGPYATVKLPSGEIRMVFKQCMATIGQTSNPDRRLIRWGKAGRTRHRGIRPTVRGKAMNPVDHPHGGGEARNSIGLKHPKTPSGKPALGVKTRRKQASDKLIIQRRKKGRFVGGK</sequence>
<dbReference type="Gene3D" id="2.40.50.140">
    <property type="entry name" value="Nucleic acid-binding proteins"/>
    <property type="match status" value="1"/>
</dbReference>
<dbReference type="InterPro" id="IPR022669">
    <property type="entry name" value="Ribosomal_uL2_C"/>
</dbReference>
<evidence type="ECO:0000259" key="8">
    <source>
        <dbReference type="SMART" id="SM01383"/>
    </source>
</evidence>
<evidence type="ECO:0000313" key="10">
    <source>
        <dbReference type="Proteomes" id="UP000176593"/>
    </source>
</evidence>
<dbReference type="Proteomes" id="UP000176593">
    <property type="component" value="Unassembled WGS sequence"/>
</dbReference>
<dbReference type="InterPro" id="IPR022666">
    <property type="entry name" value="Ribosomal_uL2_RNA-bd_dom"/>
</dbReference>